<gene>
    <name evidence="4" type="ORF">FHS40_009092</name>
</gene>
<keyword evidence="2" id="KW-0378">Hydrolase</keyword>
<dbReference type="EMBL" id="JACHJD010000050">
    <property type="protein sequence ID" value="MBB5109962.1"/>
    <property type="molecule type" value="Genomic_DNA"/>
</dbReference>
<sequence>MSSRPRIIPLHTPTHAAAHLYCFPPAGSGPSAYRSWAALLPDDIRLSAILLPGHENHPTRLPHTNPDVLARDIATLINTARDEKAAFFGHSVGALLAFETTRHLSAADRPLPVLLALSGLPAVHHEKLQENMRTVVYDGVGQRPDMAPFRPENNPGPEANAFYAAALADTLLILNYRYRDEPPLEVPFALYAGQDDTLVTYEALGAWSDHTLHRAEPRFFPGDHYYLVDSAPALVKQLIHDIRETVA</sequence>
<dbReference type="RefSeq" id="WP_184927043.1">
    <property type="nucleotide sequence ID" value="NZ_BMSQ01000056.1"/>
</dbReference>
<dbReference type="InterPro" id="IPR012223">
    <property type="entry name" value="TEII"/>
</dbReference>
<dbReference type="PANTHER" id="PTHR11487:SF0">
    <property type="entry name" value="S-ACYL FATTY ACID SYNTHASE THIOESTERASE, MEDIUM CHAIN"/>
    <property type="match status" value="1"/>
</dbReference>
<dbReference type="InterPro" id="IPR001031">
    <property type="entry name" value="Thioesterase"/>
</dbReference>
<keyword evidence="5" id="KW-1185">Reference proteome</keyword>
<dbReference type="Proteomes" id="UP000549009">
    <property type="component" value="Unassembled WGS sequence"/>
</dbReference>
<dbReference type="GO" id="GO:0016787">
    <property type="term" value="F:hydrolase activity"/>
    <property type="evidence" value="ECO:0007669"/>
    <property type="project" value="UniProtKB-KW"/>
</dbReference>
<dbReference type="PANTHER" id="PTHR11487">
    <property type="entry name" value="THIOESTERASE"/>
    <property type="match status" value="1"/>
</dbReference>
<comment type="similarity">
    <text evidence="1">Belongs to the thioesterase family.</text>
</comment>
<comment type="caution">
    <text evidence="4">The sequence shown here is derived from an EMBL/GenBank/DDBJ whole genome shotgun (WGS) entry which is preliminary data.</text>
</comment>
<evidence type="ECO:0000259" key="3">
    <source>
        <dbReference type="SMART" id="SM00824"/>
    </source>
</evidence>
<protein>
    <submittedName>
        <fullName evidence="4">Surfactin synthase thioesterase subunit</fullName>
    </submittedName>
</protein>
<dbReference type="AlphaFoldDB" id="A0A7W8EYB9"/>
<dbReference type="Pfam" id="PF00975">
    <property type="entry name" value="Thioesterase"/>
    <property type="match status" value="1"/>
</dbReference>
<proteinExistence type="inferred from homology"/>
<dbReference type="InterPro" id="IPR029058">
    <property type="entry name" value="AB_hydrolase_fold"/>
</dbReference>
<evidence type="ECO:0000256" key="2">
    <source>
        <dbReference type="ARBA" id="ARBA00022801"/>
    </source>
</evidence>
<organism evidence="4 5">
    <name type="scientific">Streptomyces spectabilis</name>
    <dbReference type="NCBI Taxonomy" id="68270"/>
    <lineage>
        <taxon>Bacteria</taxon>
        <taxon>Bacillati</taxon>
        <taxon>Actinomycetota</taxon>
        <taxon>Actinomycetes</taxon>
        <taxon>Kitasatosporales</taxon>
        <taxon>Streptomycetaceae</taxon>
        <taxon>Streptomyces</taxon>
    </lineage>
</organism>
<dbReference type="GO" id="GO:0008610">
    <property type="term" value="P:lipid biosynthetic process"/>
    <property type="evidence" value="ECO:0007669"/>
    <property type="project" value="TreeGrafter"/>
</dbReference>
<evidence type="ECO:0000313" key="4">
    <source>
        <dbReference type="EMBL" id="MBB5109962.1"/>
    </source>
</evidence>
<name>A0A7W8EYB9_STRST</name>
<reference evidence="4 5" key="1">
    <citation type="submission" date="2020-08" db="EMBL/GenBank/DDBJ databases">
        <title>Genomic Encyclopedia of Type Strains, Phase III (KMG-III): the genomes of soil and plant-associated and newly described type strains.</title>
        <authorList>
            <person name="Whitman W."/>
        </authorList>
    </citation>
    <scope>NUCLEOTIDE SEQUENCE [LARGE SCALE GENOMIC DNA]</scope>
    <source>
        <strain evidence="4 5">CECT 3146</strain>
    </source>
</reference>
<dbReference type="SUPFAM" id="SSF53474">
    <property type="entry name" value="alpha/beta-Hydrolases"/>
    <property type="match status" value="1"/>
</dbReference>
<accession>A0A7W8EYB9</accession>
<dbReference type="SMART" id="SM00824">
    <property type="entry name" value="PKS_TE"/>
    <property type="match status" value="1"/>
</dbReference>
<dbReference type="InterPro" id="IPR020802">
    <property type="entry name" value="TesA-like"/>
</dbReference>
<dbReference type="Gene3D" id="3.40.50.1820">
    <property type="entry name" value="alpha/beta hydrolase"/>
    <property type="match status" value="1"/>
</dbReference>
<evidence type="ECO:0000313" key="5">
    <source>
        <dbReference type="Proteomes" id="UP000549009"/>
    </source>
</evidence>
<feature type="domain" description="Thioesterase TesA-like" evidence="3">
    <location>
        <begin position="21"/>
        <end position="242"/>
    </location>
</feature>
<evidence type="ECO:0000256" key="1">
    <source>
        <dbReference type="ARBA" id="ARBA00007169"/>
    </source>
</evidence>